<proteinExistence type="predicted"/>
<keyword evidence="4" id="KW-1185">Reference proteome</keyword>
<organism evidence="4 5">
    <name type="scientific">Raphanus sativus</name>
    <name type="common">Radish</name>
    <name type="synonym">Raphanus raphanistrum var. sativus</name>
    <dbReference type="NCBI Taxonomy" id="3726"/>
    <lineage>
        <taxon>Eukaryota</taxon>
        <taxon>Viridiplantae</taxon>
        <taxon>Streptophyta</taxon>
        <taxon>Embryophyta</taxon>
        <taxon>Tracheophyta</taxon>
        <taxon>Spermatophyta</taxon>
        <taxon>Magnoliopsida</taxon>
        <taxon>eudicotyledons</taxon>
        <taxon>Gunneridae</taxon>
        <taxon>Pentapetalae</taxon>
        <taxon>rosids</taxon>
        <taxon>malvids</taxon>
        <taxon>Brassicales</taxon>
        <taxon>Brassicaceae</taxon>
        <taxon>Brassiceae</taxon>
        <taxon>Raphanus</taxon>
    </lineage>
</organism>
<evidence type="ECO:0000259" key="3">
    <source>
        <dbReference type="Pfam" id="PF14111"/>
    </source>
</evidence>
<feature type="domain" description="DUF4283" evidence="3">
    <location>
        <begin position="108"/>
        <end position="189"/>
    </location>
</feature>
<feature type="region of interest" description="Disordered" evidence="1">
    <location>
        <begin position="302"/>
        <end position="378"/>
    </location>
</feature>
<dbReference type="KEGG" id="rsz:108831458"/>
<feature type="domain" description="Endonuclease/exonuclease/phosphatase" evidence="2">
    <location>
        <begin position="417"/>
        <end position="558"/>
    </location>
</feature>
<reference evidence="4" key="1">
    <citation type="journal article" date="2019" name="Database">
        <title>The radish genome database (RadishGD): an integrated information resource for radish genomics.</title>
        <authorList>
            <person name="Yu H.J."/>
            <person name="Baek S."/>
            <person name="Lee Y.J."/>
            <person name="Cho A."/>
            <person name="Mun J.H."/>
        </authorList>
    </citation>
    <scope>NUCLEOTIDE SEQUENCE [LARGE SCALE GENOMIC DNA]</scope>
    <source>
        <strain evidence="4">cv. WK10039</strain>
    </source>
</reference>
<protein>
    <submittedName>
        <fullName evidence="5">Uncharacterized protein LOC108831458</fullName>
    </submittedName>
</protein>
<dbReference type="InterPro" id="IPR040256">
    <property type="entry name" value="At4g02000-like"/>
</dbReference>
<feature type="compositionally biased region" description="Basic and acidic residues" evidence="1">
    <location>
        <begin position="352"/>
        <end position="361"/>
    </location>
</feature>
<dbReference type="GO" id="GO:0003824">
    <property type="term" value="F:catalytic activity"/>
    <property type="evidence" value="ECO:0007669"/>
    <property type="project" value="InterPro"/>
</dbReference>
<dbReference type="Pfam" id="PF14111">
    <property type="entry name" value="DUF4283"/>
    <property type="match status" value="1"/>
</dbReference>
<dbReference type="Proteomes" id="UP000504610">
    <property type="component" value="Chromosome 3"/>
</dbReference>
<dbReference type="AlphaFoldDB" id="A0A9W3DER4"/>
<dbReference type="InterPro" id="IPR005135">
    <property type="entry name" value="Endo/exonuclease/phosphatase"/>
</dbReference>
<feature type="compositionally biased region" description="Basic residues" evidence="1">
    <location>
        <begin position="338"/>
        <end position="351"/>
    </location>
</feature>
<dbReference type="Gene3D" id="3.60.10.10">
    <property type="entry name" value="Endonuclease/exonuclease/phosphatase"/>
    <property type="match status" value="1"/>
</dbReference>
<accession>A0A9W3DER4</accession>
<dbReference type="Pfam" id="PF03372">
    <property type="entry name" value="Exo_endo_phos"/>
    <property type="match status" value="1"/>
</dbReference>
<dbReference type="OrthoDB" id="1112099at2759"/>
<dbReference type="GeneID" id="108831458"/>
<dbReference type="InterPro" id="IPR025558">
    <property type="entry name" value="DUF4283"/>
</dbReference>
<dbReference type="PANTHER" id="PTHR31286">
    <property type="entry name" value="GLYCINE-RICH CELL WALL STRUCTURAL PROTEIN 1.8-LIKE"/>
    <property type="match status" value="1"/>
</dbReference>
<dbReference type="SUPFAM" id="SSF56219">
    <property type="entry name" value="DNase I-like"/>
    <property type="match status" value="1"/>
</dbReference>
<reference evidence="5" key="2">
    <citation type="submission" date="2025-08" db="UniProtKB">
        <authorList>
            <consortium name="RefSeq"/>
        </authorList>
    </citation>
    <scope>IDENTIFICATION</scope>
    <source>
        <tissue evidence="5">Leaf</tissue>
    </source>
</reference>
<sequence length="588" mass="65446">MNSGHDPPDPPPPPSPNPIVVTLAYIQSSPGSPHQDVDLSPPSSSRNLTALKLQISSIPAGIPSTAAPSYAERFKASLRNLRKIFSPSFLEDGTLVVQAPESVLLSTADLWKDHLVAHFHGAIPPSKKIFDDLNPVWGKFGKITIRVTSETSCLIVIPSIQTREWVLQVGYWQAAHCAFSVSPWSPDGNLAPQDLESAPTWMFLRNVPTQLYSFDSISVIASGISEPLHTEKSRLDPYHFGNTKIKVEIDLHGVLLAEVEVRDSAGFSVRVKVEYPSLPPKCCNCGRFGHYLNRCLMPPQKNRQAGKSKIPLSEEGEIIEGTLPTPEVTVSGTTKPTTSRRKSRSRSRGKRKDLTAHDPRTGDVIASTPDKVASSIDPTPVVEPSLDPEIVIAANPASQTDPEHNAKVLEEEPWQIMHWNIREFNLRDRQRSVRSWILSQQPVVCVFLETHVREENAANIIQAVVPGWRFVNNYQEAEGGRNWVVWEPNVSVLVYKKSAQSITCGVFDRASGVAFTVLFVYAYNTEVQRRELWSEVIETCNMHVVYNQPTLVMGDFNQILTVEEHYSVSPFTLPVHGIVEFQECFNAQ</sequence>
<evidence type="ECO:0000256" key="1">
    <source>
        <dbReference type="SAM" id="MobiDB-lite"/>
    </source>
</evidence>
<evidence type="ECO:0000313" key="4">
    <source>
        <dbReference type="Proteomes" id="UP000504610"/>
    </source>
</evidence>
<dbReference type="InterPro" id="IPR036691">
    <property type="entry name" value="Endo/exonu/phosph_ase_sf"/>
</dbReference>
<evidence type="ECO:0000313" key="5">
    <source>
        <dbReference type="RefSeq" id="XP_056862315.1"/>
    </source>
</evidence>
<dbReference type="PANTHER" id="PTHR31286:SF181">
    <property type="entry name" value="ZINC KNUCKLE (CCHC-TYPE) FAMILY PROTEIN"/>
    <property type="match status" value="1"/>
</dbReference>
<dbReference type="RefSeq" id="XP_056862315.1">
    <property type="nucleotide sequence ID" value="XM_057006335.1"/>
</dbReference>
<gene>
    <name evidence="5" type="primary">LOC108831458</name>
</gene>
<feature type="region of interest" description="Disordered" evidence="1">
    <location>
        <begin position="1"/>
        <end position="20"/>
    </location>
</feature>
<name>A0A9W3DER4_RAPSA</name>
<evidence type="ECO:0000259" key="2">
    <source>
        <dbReference type="Pfam" id="PF03372"/>
    </source>
</evidence>